<dbReference type="STRING" id="1032480.MLP_31400"/>
<dbReference type="PANTHER" id="PTHR18964:SF149">
    <property type="entry name" value="BIFUNCTIONAL UDP-N-ACETYLGLUCOSAMINE 2-EPIMERASE_N-ACETYLMANNOSAMINE KINASE"/>
    <property type="match status" value="1"/>
</dbReference>
<keyword evidence="3" id="KW-1185">Reference proteome</keyword>
<gene>
    <name evidence="2" type="ordered locus">MLP_31400</name>
</gene>
<dbReference type="EMBL" id="AP012204">
    <property type="protein sequence ID" value="BAK36154.1"/>
    <property type="molecule type" value="Genomic_DNA"/>
</dbReference>
<dbReference type="RefSeq" id="WP_013864018.1">
    <property type="nucleotide sequence ID" value="NC_015635.1"/>
</dbReference>
<dbReference type="InterPro" id="IPR011991">
    <property type="entry name" value="ArsR-like_HTH"/>
</dbReference>
<organism evidence="2 3">
    <name type="scientific">Microlunatus phosphovorus (strain ATCC 700054 / DSM 10555 / JCM 9379 / NBRC 101784 / NCIMB 13414 / VKM Ac-1990 / NM-1)</name>
    <dbReference type="NCBI Taxonomy" id="1032480"/>
    <lineage>
        <taxon>Bacteria</taxon>
        <taxon>Bacillati</taxon>
        <taxon>Actinomycetota</taxon>
        <taxon>Actinomycetes</taxon>
        <taxon>Propionibacteriales</taxon>
        <taxon>Propionibacteriaceae</taxon>
        <taxon>Microlunatus</taxon>
    </lineage>
</organism>
<proteinExistence type="inferred from homology"/>
<name>F5XL88_MICPN</name>
<dbReference type="SUPFAM" id="SSF46785">
    <property type="entry name" value="Winged helix' DNA-binding domain"/>
    <property type="match status" value="1"/>
</dbReference>
<dbReference type="PANTHER" id="PTHR18964">
    <property type="entry name" value="ROK (REPRESSOR, ORF, KINASE) FAMILY"/>
    <property type="match status" value="1"/>
</dbReference>
<dbReference type="KEGG" id="mph:MLP_31400"/>
<comment type="similarity">
    <text evidence="1">Belongs to the ROK (NagC/XylR) family.</text>
</comment>
<dbReference type="InterPro" id="IPR036390">
    <property type="entry name" value="WH_DNA-bd_sf"/>
</dbReference>
<dbReference type="Pfam" id="PF13412">
    <property type="entry name" value="HTH_24"/>
    <property type="match status" value="1"/>
</dbReference>
<evidence type="ECO:0000256" key="1">
    <source>
        <dbReference type="ARBA" id="ARBA00006479"/>
    </source>
</evidence>
<reference evidence="2 3" key="1">
    <citation type="submission" date="2011-05" db="EMBL/GenBank/DDBJ databases">
        <title>Whole genome sequence of Microlunatus phosphovorus NM-1.</title>
        <authorList>
            <person name="Hosoyama A."/>
            <person name="Sasaki K."/>
            <person name="Harada T."/>
            <person name="Igarashi R."/>
            <person name="Kawakoshi A."/>
            <person name="Sasagawa M."/>
            <person name="Fukada J."/>
            <person name="Nakamura S."/>
            <person name="Katano Y."/>
            <person name="Hanada S."/>
            <person name="Kamagata Y."/>
            <person name="Nakamura N."/>
            <person name="Yamazaki S."/>
            <person name="Fujita N."/>
        </authorList>
    </citation>
    <scope>NUCLEOTIDE SEQUENCE [LARGE SCALE GENOMIC DNA]</scope>
    <source>
        <strain evidence="3">ATCC 700054 / DSM 10555 / JCM 9379 / NBRC 101784 / NCIMB 13414 / VKM Ac-1990 / NM-1</strain>
    </source>
</reference>
<accession>F5XL88</accession>
<dbReference type="eggNOG" id="COG1522">
    <property type="taxonomic scope" value="Bacteria"/>
</dbReference>
<dbReference type="Gene3D" id="1.10.10.10">
    <property type="entry name" value="Winged helix-like DNA-binding domain superfamily/Winged helix DNA-binding domain"/>
    <property type="match status" value="1"/>
</dbReference>
<dbReference type="InterPro" id="IPR000600">
    <property type="entry name" value="ROK"/>
</dbReference>
<dbReference type="InterPro" id="IPR036388">
    <property type="entry name" value="WH-like_DNA-bd_sf"/>
</dbReference>
<evidence type="ECO:0000313" key="3">
    <source>
        <dbReference type="Proteomes" id="UP000007947"/>
    </source>
</evidence>
<dbReference type="InterPro" id="IPR043129">
    <property type="entry name" value="ATPase_NBD"/>
</dbReference>
<protein>
    <submittedName>
        <fullName evidence="2">Putative NagC family transcriptional regulator</fullName>
    </submittedName>
</protein>
<dbReference type="eggNOG" id="COG1940">
    <property type="taxonomic scope" value="Bacteria"/>
</dbReference>
<sequence>MVQSESGPRRPSLSVVRELTDRHVVDQLLTTPELTRAELAARTAISKPTISESVRRLTEAGVLAEAGQQLGRRGPAGTFYRLRSDVGVAVVGSAGPDGVLIELLDLHGDHLGRSHHSVVVPATRSTLEPLLAEATAEALVGAPGPVLAATLSVAGPVDRATGRLVRLPDSPFLVDALDPVPLLTPLLGLSPVVNNDVDWAALAERSVGSMQGLDDFAYVFLGPGLGGAVVSGGAVLLGGRGLAGEIAHVRTIGAGGQARRLVEVFADLGLRRPGSAALDVERLQLVLDGTTGEDRASRQVIITALAGVIASIGAVLNPQAVVVGGPWADHPALAERLPDAVDELAAVSTEVRFADLGADAPHLGARQAAVAAAQEALTSRLISTGA</sequence>
<evidence type="ECO:0000313" key="2">
    <source>
        <dbReference type="EMBL" id="BAK36154.1"/>
    </source>
</evidence>
<dbReference type="AlphaFoldDB" id="F5XL88"/>
<dbReference type="CDD" id="cd00090">
    <property type="entry name" value="HTH_ARSR"/>
    <property type="match status" value="1"/>
</dbReference>
<dbReference type="Proteomes" id="UP000007947">
    <property type="component" value="Chromosome"/>
</dbReference>
<dbReference type="HOGENOM" id="CLU_036604_13_3_11"/>
<dbReference type="Pfam" id="PF00480">
    <property type="entry name" value="ROK"/>
    <property type="match status" value="1"/>
</dbReference>
<dbReference type="SUPFAM" id="SSF53067">
    <property type="entry name" value="Actin-like ATPase domain"/>
    <property type="match status" value="1"/>
</dbReference>
<dbReference type="OrthoDB" id="3189808at2"/>
<dbReference type="Gene3D" id="3.30.420.40">
    <property type="match status" value="2"/>
</dbReference>